<dbReference type="CDD" id="cd08662">
    <property type="entry name" value="M13"/>
    <property type="match status" value="1"/>
</dbReference>
<dbReference type="InterPro" id="IPR024079">
    <property type="entry name" value="MetalloPept_cat_dom_sf"/>
</dbReference>
<feature type="domain" description="Peptidase M13 N-terminal" evidence="9">
    <location>
        <begin position="240"/>
        <end position="432"/>
    </location>
</feature>
<dbReference type="VEuPathDB" id="VectorBase:LDEU002553"/>
<feature type="non-terminal residue" evidence="10">
    <location>
        <position position="697"/>
    </location>
</feature>
<dbReference type="STRING" id="299467.A0A443SPP6"/>
<dbReference type="Gene3D" id="3.40.390.10">
    <property type="entry name" value="Collagenase (Catalytic Domain)"/>
    <property type="match status" value="1"/>
</dbReference>
<dbReference type="GO" id="GO:0046872">
    <property type="term" value="F:metal ion binding"/>
    <property type="evidence" value="ECO:0007669"/>
    <property type="project" value="UniProtKB-KW"/>
</dbReference>
<evidence type="ECO:0000256" key="6">
    <source>
        <dbReference type="ARBA" id="ARBA00022833"/>
    </source>
</evidence>
<protein>
    <submittedName>
        <fullName evidence="10">Neprilysin-2-like protein</fullName>
    </submittedName>
</protein>
<dbReference type="GO" id="GO:0004222">
    <property type="term" value="F:metalloendopeptidase activity"/>
    <property type="evidence" value="ECO:0007669"/>
    <property type="project" value="InterPro"/>
</dbReference>
<dbReference type="OrthoDB" id="6475849at2759"/>
<dbReference type="Gene3D" id="1.10.1380.10">
    <property type="entry name" value="Neutral endopeptidase , domain2"/>
    <property type="match status" value="1"/>
</dbReference>
<evidence type="ECO:0000256" key="3">
    <source>
        <dbReference type="ARBA" id="ARBA00022670"/>
    </source>
</evidence>
<evidence type="ECO:0000259" key="9">
    <source>
        <dbReference type="Pfam" id="PF05649"/>
    </source>
</evidence>
<evidence type="ECO:0000259" key="8">
    <source>
        <dbReference type="Pfam" id="PF01431"/>
    </source>
</evidence>
<evidence type="ECO:0000256" key="5">
    <source>
        <dbReference type="ARBA" id="ARBA00022801"/>
    </source>
</evidence>
<evidence type="ECO:0000256" key="1">
    <source>
        <dbReference type="ARBA" id="ARBA00001947"/>
    </source>
</evidence>
<feature type="domain" description="Peptidase M13 N-terminal" evidence="9">
    <location>
        <begin position="7"/>
        <end position="210"/>
    </location>
</feature>
<keyword evidence="6" id="KW-0862">Zinc</keyword>
<keyword evidence="7" id="KW-0482">Metalloprotease</keyword>
<dbReference type="GO" id="GO:0016485">
    <property type="term" value="P:protein processing"/>
    <property type="evidence" value="ECO:0007669"/>
    <property type="project" value="TreeGrafter"/>
</dbReference>
<sequence length="697" mass="80750">MDLSADPCDDFFLYACGNWNKKHLIPEDRSSISTFEVLSDELQILLKELLEEPNTGYDSSATVKARTLYKSCMKLDKIEEVGIQPLLRIIDGLGGWPVVNKSWHVPIMNVEILLGRVRGDHNLGFIIEQYVNVDDRNSTNHILQMDQPLLTLPSREYYLKPNSKKDRDAYFKYMIEVAVILGADREYAEKEMADVLQFETMLANVSKFYAKKFVKPLSNSVNLSQHELHFYNDVFYNLFALPQASMPEADRHDTGAIYNKMTIRELQAEVPEFNFLMYLNTYLPMEVSESEFIVVYAVDYLKSIGKLLRHTERKIIHNYVIWRVVNFFIPYMSSHFSVARTNFRKVLLGVTAERTRWVQCVEVLNKRLGMAVGAMFIKKHFDPKSKETALEMIHNIRDAFNELLDENEWMDEDTKTVAKQKANSMNERIGYPEILTNDIDVSKEFHSLHVYEDQFLFSILNILKFESTKNLQKLREPVNKDRWNTDPAVVNAFYNPNKNDIVFPAGILQPLFYSQRFPKSLNYGGIGVVIGHEITHGFDDKGRQFDKDGNLKQWWNNETIERFRDRTQCMIDQYSSFVLEDVGLNINGKMTQGENIADNGGLKQAYRAFIKWEAKHGVEPLLPGLTLDHHQLFFLNYAQIWCGSMRYQEAINKIRTSVHSPGPIRVRGPLSNSHDFSRAFNCPIGSRMNPIKKCSVW</sequence>
<evidence type="ECO:0000256" key="2">
    <source>
        <dbReference type="ARBA" id="ARBA00007357"/>
    </source>
</evidence>
<dbReference type="PRINTS" id="PR00786">
    <property type="entry name" value="NEPRILYSIN"/>
</dbReference>
<keyword evidence="4" id="KW-0479">Metal-binding</keyword>
<name>A0A443SPP6_9ACAR</name>
<dbReference type="PANTHER" id="PTHR11733">
    <property type="entry name" value="ZINC METALLOPROTEASE FAMILY M13 NEPRILYSIN-RELATED"/>
    <property type="match status" value="1"/>
</dbReference>
<dbReference type="Proteomes" id="UP000288716">
    <property type="component" value="Unassembled WGS sequence"/>
</dbReference>
<dbReference type="GO" id="GO:0005886">
    <property type="term" value="C:plasma membrane"/>
    <property type="evidence" value="ECO:0007669"/>
    <property type="project" value="TreeGrafter"/>
</dbReference>
<dbReference type="PANTHER" id="PTHR11733:SF241">
    <property type="entry name" value="GH26575P-RELATED"/>
    <property type="match status" value="1"/>
</dbReference>
<dbReference type="InterPro" id="IPR008753">
    <property type="entry name" value="Peptidase_M13_N"/>
</dbReference>
<organism evidence="10 11">
    <name type="scientific">Leptotrombidium deliense</name>
    <dbReference type="NCBI Taxonomy" id="299467"/>
    <lineage>
        <taxon>Eukaryota</taxon>
        <taxon>Metazoa</taxon>
        <taxon>Ecdysozoa</taxon>
        <taxon>Arthropoda</taxon>
        <taxon>Chelicerata</taxon>
        <taxon>Arachnida</taxon>
        <taxon>Acari</taxon>
        <taxon>Acariformes</taxon>
        <taxon>Trombidiformes</taxon>
        <taxon>Prostigmata</taxon>
        <taxon>Anystina</taxon>
        <taxon>Parasitengona</taxon>
        <taxon>Trombiculoidea</taxon>
        <taxon>Trombiculidae</taxon>
        <taxon>Leptotrombidium</taxon>
    </lineage>
</organism>
<evidence type="ECO:0000313" key="10">
    <source>
        <dbReference type="EMBL" id="RWS29487.1"/>
    </source>
</evidence>
<evidence type="ECO:0000256" key="4">
    <source>
        <dbReference type="ARBA" id="ARBA00022723"/>
    </source>
</evidence>
<comment type="caution">
    <text evidence="10">The sequence shown here is derived from an EMBL/GenBank/DDBJ whole genome shotgun (WGS) entry which is preliminary data.</text>
</comment>
<feature type="domain" description="Peptidase M13 C-terminal" evidence="8">
    <location>
        <begin position="491"/>
        <end position="696"/>
    </location>
</feature>
<dbReference type="InterPro" id="IPR042089">
    <property type="entry name" value="Peptidase_M13_dom_2"/>
</dbReference>
<keyword evidence="5" id="KW-0378">Hydrolase</keyword>
<dbReference type="AlphaFoldDB" id="A0A443SPP6"/>
<reference evidence="10 11" key="1">
    <citation type="journal article" date="2018" name="Gigascience">
        <title>Genomes of trombidid mites reveal novel predicted allergens and laterally-transferred genes associated with secondary metabolism.</title>
        <authorList>
            <person name="Dong X."/>
            <person name="Chaisiri K."/>
            <person name="Xia D."/>
            <person name="Armstrong S.D."/>
            <person name="Fang Y."/>
            <person name="Donnelly M.J."/>
            <person name="Kadowaki T."/>
            <person name="McGarry J.W."/>
            <person name="Darby A.C."/>
            <person name="Makepeace B.L."/>
        </authorList>
    </citation>
    <scope>NUCLEOTIDE SEQUENCE [LARGE SCALE GENOMIC DNA]</scope>
    <source>
        <strain evidence="10">UoL-UT</strain>
    </source>
</reference>
<dbReference type="PROSITE" id="PS51885">
    <property type="entry name" value="NEPRILYSIN"/>
    <property type="match status" value="1"/>
</dbReference>
<accession>A0A443SPP6</accession>
<dbReference type="Pfam" id="PF01431">
    <property type="entry name" value="Peptidase_M13"/>
    <property type="match status" value="1"/>
</dbReference>
<comment type="similarity">
    <text evidence="2">Belongs to the peptidase M13 family.</text>
</comment>
<gene>
    <name evidence="10" type="ORF">B4U80_10204</name>
</gene>
<comment type="cofactor">
    <cofactor evidence="1">
        <name>Zn(2+)</name>
        <dbReference type="ChEBI" id="CHEBI:29105"/>
    </cofactor>
</comment>
<keyword evidence="11" id="KW-1185">Reference proteome</keyword>
<keyword evidence="3" id="KW-0645">Protease</keyword>
<dbReference type="EMBL" id="NCKV01000895">
    <property type="protein sequence ID" value="RWS29487.1"/>
    <property type="molecule type" value="Genomic_DNA"/>
</dbReference>
<proteinExistence type="inferred from homology"/>
<evidence type="ECO:0000256" key="7">
    <source>
        <dbReference type="ARBA" id="ARBA00023049"/>
    </source>
</evidence>
<dbReference type="InterPro" id="IPR000718">
    <property type="entry name" value="Peptidase_M13"/>
</dbReference>
<dbReference type="SUPFAM" id="SSF55486">
    <property type="entry name" value="Metalloproteases ('zincins'), catalytic domain"/>
    <property type="match status" value="2"/>
</dbReference>
<dbReference type="Pfam" id="PF05649">
    <property type="entry name" value="Peptidase_M13_N"/>
    <property type="match status" value="2"/>
</dbReference>
<evidence type="ECO:0000313" key="11">
    <source>
        <dbReference type="Proteomes" id="UP000288716"/>
    </source>
</evidence>
<dbReference type="InterPro" id="IPR018497">
    <property type="entry name" value="Peptidase_M13_C"/>
</dbReference>